<dbReference type="Proteomes" id="UP000799439">
    <property type="component" value="Unassembled WGS sequence"/>
</dbReference>
<evidence type="ECO:0000256" key="10">
    <source>
        <dbReference type="ARBA" id="ARBA00047444"/>
    </source>
</evidence>
<keyword evidence="16" id="KW-1185">Reference proteome</keyword>
<dbReference type="InterPro" id="IPR019601">
    <property type="entry name" value="Oxoglutarate/Fe-dep_Oase_C"/>
</dbReference>
<feature type="compositionally biased region" description="Acidic residues" evidence="13">
    <location>
        <begin position="554"/>
        <end position="565"/>
    </location>
</feature>
<evidence type="ECO:0000256" key="13">
    <source>
        <dbReference type="SAM" id="MobiDB-lite"/>
    </source>
</evidence>
<comment type="catalytic activity">
    <reaction evidence="10">
        <text>[ribosomal protein uS12]-L-proline + 2-oxoglutarate + O2 = [ribosomal protein uS12]-(3S)-3-hydroxy-L-proline + succinate + CO2</text>
        <dbReference type="Rhea" id="RHEA:54156"/>
        <dbReference type="Rhea" id="RHEA-COMP:13816"/>
        <dbReference type="Rhea" id="RHEA-COMP:13818"/>
        <dbReference type="ChEBI" id="CHEBI:15379"/>
        <dbReference type="ChEBI" id="CHEBI:16526"/>
        <dbReference type="ChEBI" id="CHEBI:16810"/>
        <dbReference type="ChEBI" id="CHEBI:30031"/>
        <dbReference type="ChEBI" id="CHEBI:50342"/>
        <dbReference type="ChEBI" id="CHEBI:85428"/>
    </reaction>
</comment>
<feature type="compositionally biased region" description="Basic and acidic residues" evidence="13">
    <location>
        <begin position="516"/>
        <end position="532"/>
    </location>
</feature>
<sequence>MKRKIEEDAGAANGSPVKVARAIGSAGQDFHEGLLEDSTISKYRDSYAASGPYKHAVVQPLISDSLLRSVRQEIIDNIHFTPKETDIYRIFQSGDLANLDGLPEAALSKLPSLLRLRDALYSAEFRSWISTVSGAGPVSGKKTDMAINVYKPGCHLLCHDDVIGSRRVSYILYLTDPDTPWQSKWGGALRLYPTTLKDSADGRKLRVPDAHWTKVIPPAWNQLSFFAVQPGESFHDVEEVYRRAGGDPEADGGRVRMAISGWFHIPQEGEEGFEAGLEEKLAEQSSLQQLQAKNDALDLPQIRFVEPRPLTTDKSTGQKSGKDDGDDDVDEELTQQDLEFLLKYMSPHYLTPDTVEELAELFAEESSLQLANILSPKIITQLESQIMQLEHLEGHDERWSTASPPHKHRYLYTLPASTSSESDVAASQDLLGDILGNLLPSQSFHKWLSFVTDIKLGVVSNLGRRFRKGLDYTLATAHDDNDMQLEWCINLTPSKGWSKEVEEEDGEPETNGNRESSSKTKNDDQVNDRGETEGPSTEDDESGPGGYEMYMAGEDADDDDDDDDAGSDHGVTIPANAAQTSSSTTGGGHRRVLKTKSKGADPAIYKAAAEDEDDGILFMNQASWNTMSLVLRDKGTLRFVKYVSQNAPGDRWDIVGAAPVLNNDDEESEGEDDE</sequence>
<dbReference type="Pfam" id="PF13661">
    <property type="entry name" value="2OG-FeII_Oxy_4"/>
    <property type="match status" value="1"/>
</dbReference>
<proteinExistence type="inferred from homology"/>
<dbReference type="GO" id="GO:0005506">
    <property type="term" value="F:iron ion binding"/>
    <property type="evidence" value="ECO:0007669"/>
    <property type="project" value="InterPro"/>
</dbReference>
<reference evidence="15" key="1">
    <citation type="journal article" date="2020" name="Stud. Mycol.">
        <title>101 Dothideomycetes genomes: a test case for predicting lifestyles and emergence of pathogens.</title>
        <authorList>
            <person name="Haridas S."/>
            <person name="Albert R."/>
            <person name="Binder M."/>
            <person name="Bloem J."/>
            <person name="Labutti K."/>
            <person name="Salamov A."/>
            <person name="Andreopoulos B."/>
            <person name="Baker S."/>
            <person name="Barry K."/>
            <person name="Bills G."/>
            <person name="Bluhm B."/>
            <person name="Cannon C."/>
            <person name="Castanera R."/>
            <person name="Culley D."/>
            <person name="Daum C."/>
            <person name="Ezra D."/>
            <person name="Gonzalez J."/>
            <person name="Henrissat B."/>
            <person name="Kuo A."/>
            <person name="Liang C."/>
            <person name="Lipzen A."/>
            <person name="Lutzoni F."/>
            <person name="Magnuson J."/>
            <person name="Mondo S."/>
            <person name="Nolan M."/>
            <person name="Ohm R."/>
            <person name="Pangilinan J."/>
            <person name="Park H.-J."/>
            <person name="Ramirez L."/>
            <person name="Alfaro M."/>
            <person name="Sun H."/>
            <person name="Tritt A."/>
            <person name="Yoshinaga Y."/>
            <person name="Zwiers L.-H."/>
            <person name="Turgeon B."/>
            <person name="Goodwin S."/>
            <person name="Spatafora J."/>
            <person name="Crous P."/>
            <person name="Grigoriev I."/>
        </authorList>
    </citation>
    <scope>NUCLEOTIDE SEQUENCE</scope>
    <source>
        <strain evidence="15">CBS 260.36</strain>
    </source>
</reference>
<dbReference type="FunFam" id="2.60.120.620:FF:000014">
    <property type="entry name" value="Prolyl 3,4-dihydroxylase TPA1"/>
    <property type="match status" value="1"/>
</dbReference>
<evidence type="ECO:0000256" key="3">
    <source>
        <dbReference type="ARBA" id="ARBA00007443"/>
    </source>
</evidence>
<dbReference type="GO" id="GO:0010604">
    <property type="term" value="P:positive regulation of macromolecule metabolic process"/>
    <property type="evidence" value="ECO:0007669"/>
    <property type="project" value="UniProtKB-ARBA"/>
</dbReference>
<evidence type="ECO:0000256" key="4">
    <source>
        <dbReference type="ARBA" id="ARBA00022723"/>
    </source>
</evidence>
<keyword evidence="7" id="KW-0560">Oxidoreductase</keyword>
<organism evidence="15 16">
    <name type="scientific">Myriangium duriaei CBS 260.36</name>
    <dbReference type="NCBI Taxonomy" id="1168546"/>
    <lineage>
        <taxon>Eukaryota</taxon>
        <taxon>Fungi</taxon>
        <taxon>Dikarya</taxon>
        <taxon>Ascomycota</taxon>
        <taxon>Pezizomycotina</taxon>
        <taxon>Dothideomycetes</taxon>
        <taxon>Dothideomycetidae</taxon>
        <taxon>Myriangiales</taxon>
        <taxon>Myriangiaceae</taxon>
        <taxon>Myriangium</taxon>
    </lineage>
</organism>
<keyword evidence="6" id="KW-0223">Dioxygenase</keyword>
<keyword evidence="4" id="KW-0479">Metal-binding</keyword>
<feature type="region of interest" description="Disordered" evidence="13">
    <location>
        <begin position="497"/>
        <end position="601"/>
    </location>
</feature>
<evidence type="ECO:0000256" key="1">
    <source>
        <dbReference type="ARBA" id="ARBA00001961"/>
    </source>
</evidence>
<evidence type="ECO:0000256" key="6">
    <source>
        <dbReference type="ARBA" id="ARBA00022964"/>
    </source>
</evidence>
<dbReference type="InterPro" id="IPR005123">
    <property type="entry name" value="Oxoglu/Fe-dep_dioxygenase_dom"/>
</dbReference>
<feature type="region of interest" description="Disordered" evidence="13">
    <location>
        <begin position="301"/>
        <end position="329"/>
    </location>
</feature>
<dbReference type="SMART" id="SM00702">
    <property type="entry name" value="P4Hc"/>
    <property type="match status" value="1"/>
</dbReference>
<protein>
    <recommendedName>
        <fullName evidence="12">uS12 prolyl 3,4-dihydroxylase</fullName>
    </recommendedName>
</protein>
<feature type="domain" description="Fe2OG dioxygenase" evidence="14">
    <location>
        <begin position="141"/>
        <end position="265"/>
    </location>
</feature>
<evidence type="ECO:0000256" key="11">
    <source>
        <dbReference type="ARBA" id="ARBA00051966"/>
    </source>
</evidence>
<dbReference type="Gene3D" id="3.60.130.20">
    <property type="entry name" value="Oxoglutarate/iron-dependent oxygenase, C-terminal degradation domain"/>
    <property type="match status" value="1"/>
</dbReference>
<comment type="subcellular location">
    <subcellularLocation>
        <location evidence="2">Nucleus</location>
    </subcellularLocation>
</comment>
<dbReference type="OrthoDB" id="430522at2759"/>
<dbReference type="AlphaFoldDB" id="A0A9P4MLW2"/>
<dbReference type="PROSITE" id="PS51471">
    <property type="entry name" value="FE2OG_OXY"/>
    <property type="match status" value="1"/>
</dbReference>
<evidence type="ECO:0000259" key="14">
    <source>
        <dbReference type="PROSITE" id="PS51471"/>
    </source>
</evidence>
<keyword evidence="8" id="KW-0408">Iron</keyword>
<dbReference type="InterPro" id="IPR039558">
    <property type="entry name" value="TPA1/OFD1_N"/>
</dbReference>
<name>A0A9P4MLW2_9PEZI</name>
<dbReference type="Gene3D" id="2.60.120.620">
    <property type="entry name" value="q2cbj1_9rhob like domain"/>
    <property type="match status" value="1"/>
</dbReference>
<dbReference type="PANTHER" id="PTHR12117:SF0">
    <property type="entry name" value="PROLYL 3-HYDROXYLASE OGFOD1"/>
    <property type="match status" value="1"/>
</dbReference>
<evidence type="ECO:0000256" key="9">
    <source>
        <dbReference type="ARBA" id="ARBA00023242"/>
    </source>
</evidence>
<evidence type="ECO:0000256" key="8">
    <source>
        <dbReference type="ARBA" id="ARBA00023004"/>
    </source>
</evidence>
<dbReference type="InterPro" id="IPR051842">
    <property type="entry name" value="uS12_prolyl_hydroxylase"/>
</dbReference>
<dbReference type="GO" id="GO:0005634">
    <property type="term" value="C:nucleus"/>
    <property type="evidence" value="ECO:0007669"/>
    <property type="project" value="UniProtKB-SubCell"/>
</dbReference>
<evidence type="ECO:0000256" key="5">
    <source>
        <dbReference type="ARBA" id="ARBA00022896"/>
    </source>
</evidence>
<keyword evidence="9" id="KW-0539">Nucleus</keyword>
<dbReference type="InterPro" id="IPR006620">
    <property type="entry name" value="Pro_4_hyd_alph"/>
</dbReference>
<dbReference type="GO" id="GO:0005737">
    <property type="term" value="C:cytoplasm"/>
    <property type="evidence" value="ECO:0007669"/>
    <property type="project" value="TreeGrafter"/>
</dbReference>
<feature type="compositionally biased region" description="Basic residues" evidence="13">
    <location>
        <begin position="588"/>
        <end position="597"/>
    </location>
</feature>
<dbReference type="PANTHER" id="PTHR12117">
    <property type="entry name" value="HISTONE ACETYLTRANSFERASE COMPLEX"/>
    <property type="match status" value="1"/>
</dbReference>
<dbReference type="GO" id="GO:0006449">
    <property type="term" value="P:regulation of translational termination"/>
    <property type="evidence" value="ECO:0007669"/>
    <property type="project" value="TreeGrafter"/>
</dbReference>
<comment type="cofactor">
    <cofactor evidence="1">
        <name>L-ascorbate</name>
        <dbReference type="ChEBI" id="CHEBI:38290"/>
    </cofactor>
</comment>
<dbReference type="GO" id="GO:0031543">
    <property type="term" value="F:peptidyl-proline dioxygenase activity"/>
    <property type="evidence" value="ECO:0007669"/>
    <property type="project" value="UniProtKB-ARBA"/>
</dbReference>
<evidence type="ECO:0000256" key="12">
    <source>
        <dbReference type="ARBA" id="ARBA00081607"/>
    </source>
</evidence>
<evidence type="ECO:0000256" key="2">
    <source>
        <dbReference type="ARBA" id="ARBA00004123"/>
    </source>
</evidence>
<keyword evidence="5" id="KW-0847">Vitamin C</keyword>
<evidence type="ECO:0000313" key="15">
    <source>
        <dbReference type="EMBL" id="KAF2157708.1"/>
    </source>
</evidence>
<comment type="catalytic activity">
    <reaction evidence="11">
        <text>[ribosomal protein uS12]-(3S)-3-hydroxy-L-proline + 2-oxoglutarate + O2 = [ribosomal protein uS12]-(3S)-3,4-dihydroxy-L-proline + succinate + CO2</text>
        <dbReference type="Rhea" id="RHEA:54160"/>
        <dbReference type="Rhea" id="RHEA-COMP:13817"/>
        <dbReference type="Rhea" id="RHEA-COMP:13818"/>
        <dbReference type="ChEBI" id="CHEBI:15379"/>
        <dbReference type="ChEBI" id="CHEBI:16526"/>
        <dbReference type="ChEBI" id="CHEBI:16810"/>
        <dbReference type="ChEBI" id="CHEBI:30031"/>
        <dbReference type="ChEBI" id="CHEBI:85428"/>
        <dbReference type="ChEBI" id="CHEBI:138052"/>
    </reaction>
</comment>
<dbReference type="GO" id="GO:0009896">
    <property type="term" value="P:positive regulation of catabolic process"/>
    <property type="evidence" value="ECO:0007669"/>
    <property type="project" value="UniProtKB-ARBA"/>
</dbReference>
<accession>A0A9P4MLW2</accession>
<dbReference type="GO" id="GO:0031418">
    <property type="term" value="F:L-ascorbic acid binding"/>
    <property type="evidence" value="ECO:0007669"/>
    <property type="project" value="UniProtKB-KW"/>
</dbReference>
<comment type="similarity">
    <text evidence="3">Belongs to the TPA1 family.</text>
</comment>
<evidence type="ECO:0000256" key="7">
    <source>
        <dbReference type="ARBA" id="ARBA00023002"/>
    </source>
</evidence>
<dbReference type="Pfam" id="PF10637">
    <property type="entry name" value="Ofd1_CTDD"/>
    <property type="match status" value="1"/>
</dbReference>
<comment type="caution">
    <text evidence="15">The sequence shown here is derived from an EMBL/GenBank/DDBJ whole genome shotgun (WGS) entry which is preliminary data.</text>
</comment>
<gene>
    <name evidence="15" type="ORF">K461DRAFT_250879</name>
</gene>
<dbReference type="InterPro" id="IPR043044">
    <property type="entry name" value="TPA1/Ofd1_C"/>
</dbReference>
<dbReference type="EMBL" id="ML996081">
    <property type="protein sequence ID" value="KAF2157708.1"/>
    <property type="molecule type" value="Genomic_DNA"/>
</dbReference>
<evidence type="ECO:0000313" key="16">
    <source>
        <dbReference type="Proteomes" id="UP000799439"/>
    </source>
</evidence>